<gene>
    <name evidence="2" type="ORF">GCM10012287_17530</name>
</gene>
<dbReference type="RefSeq" id="WP_189036491.1">
    <property type="nucleotide sequence ID" value="NZ_BMMP01000004.1"/>
</dbReference>
<protein>
    <submittedName>
        <fullName evidence="2">Aminotransferase class V</fullName>
    </submittedName>
</protein>
<dbReference type="Pfam" id="PF00266">
    <property type="entry name" value="Aminotran_5"/>
    <property type="match status" value="1"/>
</dbReference>
<keyword evidence="2" id="KW-0032">Aminotransferase</keyword>
<sequence length="375" mass="39663">MQNTTATAGEAEHPGGLSRLALAQAEFDPEVVYLDTASLGLPPRRSLDALNGALDEWRTGRAAPPAYDAPLAASRDSYARLVGVDPSWVTVGSQVSAFTGLIAANLPDGSQVLTAEGEFTSVVFPFHAQARRGVEVREVPLERLAEEVTSRTALVAVAAVQSADGRVADLDALTSACEATGTRVLLDVTQAVGWLPVDASRFAYTTCGGYKWLLGPRGTAFSTVQPALADEIIPHGACWYAGGERWDSLYGGPLRLASDARRFDFSPAWHAWVGQEPALELIEGIGTRALHEHNLGLANRFRKSTGLPAGDSAIVSVAVDDSAHELLKSAGVVGSVRAGRLRLAFHLYNTEADADRAAEVLEGHLDEAAEDGARS</sequence>
<comment type="caution">
    <text evidence="2">The sequence shown here is derived from an EMBL/GenBank/DDBJ whole genome shotgun (WGS) entry which is preliminary data.</text>
</comment>
<dbReference type="Gene3D" id="3.90.1150.10">
    <property type="entry name" value="Aspartate Aminotransferase, domain 1"/>
    <property type="match status" value="1"/>
</dbReference>
<proteinExistence type="predicted"/>
<dbReference type="InterPro" id="IPR015422">
    <property type="entry name" value="PyrdxlP-dep_Trfase_small"/>
</dbReference>
<name>A0ABQ2M455_9ACTN</name>
<evidence type="ECO:0000313" key="2">
    <source>
        <dbReference type="EMBL" id="GGO46656.1"/>
    </source>
</evidence>
<dbReference type="InterPro" id="IPR015424">
    <property type="entry name" value="PyrdxlP-dep_Trfase"/>
</dbReference>
<accession>A0ABQ2M455</accession>
<evidence type="ECO:0000259" key="1">
    <source>
        <dbReference type="Pfam" id="PF00266"/>
    </source>
</evidence>
<dbReference type="PANTHER" id="PTHR43586:SF21">
    <property type="entry name" value="PYRIDOXAL PHOSPHATE (PLP)-DEPENDENT ASPARTATE AMINOTRANSFERASE SUPERFAMILY"/>
    <property type="match status" value="1"/>
</dbReference>
<organism evidence="2 3">
    <name type="scientific">Streptomyces daqingensis</name>
    <dbReference type="NCBI Taxonomy" id="1472640"/>
    <lineage>
        <taxon>Bacteria</taxon>
        <taxon>Bacillati</taxon>
        <taxon>Actinomycetota</taxon>
        <taxon>Actinomycetes</taxon>
        <taxon>Kitasatosporales</taxon>
        <taxon>Streptomycetaceae</taxon>
        <taxon>Streptomyces</taxon>
    </lineage>
</organism>
<dbReference type="GO" id="GO:0008483">
    <property type="term" value="F:transaminase activity"/>
    <property type="evidence" value="ECO:0007669"/>
    <property type="project" value="UniProtKB-KW"/>
</dbReference>
<dbReference type="Gene3D" id="3.40.640.10">
    <property type="entry name" value="Type I PLP-dependent aspartate aminotransferase-like (Major domain)"/>
    <property type="match status" value="1"/>
</dbReference>
<dbReference type="PANTHER" id="PTHR43586">
    <property type="entry name" value="CYSTEINE DESULFURASE"/>
    <property type="match status" value="1"/>
</dbReference>
<dbReference type="InterPro" id="IPR015421">
    <property type="entry name" value="PyrdxlP-dep_Trfase_major"/>
</dbReference>
<feature type="domain" description="Aminotransferase class V" evidence="1">
    <location>
        <begin position="102"/>
        <end position="300"/>
    </location>
</feature>
<dbReference type="SUPFAM" id="SSF53383">
    <property type="entry name" value="PLP-dependent transferases"/>
    <property type="match status" value="1"/>
</dbReference>
<evidence type="ECO:0000313" key="3">
    <source>
        <dbReference type="Proteomes" id="UP000631535"/>
    </source>
</evidence>
<keyword evidence="2" id="KW-0808">Transferase</keyword>
<dbReference type="EMBL" id="BMMP01000004">
    <property type="protein sequence ID" value="GGO46656.1"/>
    <property type="molecule type" value="Genomic_DNA"/>
</dbReference>
<reference evidence="3" key="1">
    <citation type="journal article" date="2019" name="Int. J. Syst. Evol. Microbiol.">
        <title>The Global Catalogue of Microorganisms (GCM) 10K type strain sequencing project: providing services to taxonomists for standard genome sequencing and annotation.</title>
        <authorList>
            <consortium name="The Broad Institute Genomics Platform"/>
            <consortium name="The Broad Institute Genome Sequencing Center for Infectious Disease"/>
            <person name="Wu L."/>
            <person name="Ma J."/>
        </authorList>
    </citation>
    <scope>NUCLEOTIDE SEQUENCE [LARGE SCALE GENOMIC DNA]</scope>
    <source>
        <strain evidence="3">CGMCC 4.7178</strain>
    </source>
</reference>
<keyword evidence="3" id="KW-1185">Reference proteome</keyword>
<dbReference type="Proteomes" id="UP000631535">
    <property type="component" value="Unassembled WGS sequence"/>
</dbReference>
<dbReference type="InterPro" id="IPR000192">
    <property type="entry name" value="Aminotrans_V_dom"/>
</dbReference>